<name>A0A6F9DIL2_9ASCI</name>
<dbReference type="AlphaFoldDB" id="A0A6F9DIL2"/>
<evidence type="ECO:0000313" key="1">
    <source>
        <dbReference type="EMBL" id="CAB3263262.1"/>
    </source>
</evidence>
<proteinExistence type="evidence at transcript level"/>
<organism evidence="1">
    <name type="scientific">Phallusia mammillata</name>
    <dbReference type="NCBI Taxonomy" id="59560"/>
    <lineage>
        <taxon>Eukaryota</taxon>
        <taxon>Metazoa</taxon>
        <taxon>Chordata</taxon>
        <taxon>Tunicata</taxon>
        <taxon>Ascidiacea</taxon>
        <taxon>Phlebobranchia</taxon>
        <taxon>Ascidiidae</taxon>
        <taxon>Phallusia</taxon>
    </lineage>
</organism>
<dbReference type="Gene3D" id="3.30.710.10">
    <property type="entry name" value="Potassium Channel Kv1.1, Chain A"/>
    <property type="match status" value="1"/>
</dbReference>
<protein>
    <submittedName>
        <fullName evidence="1">Uncharacterized protein LOC108949722</fullName>
    </submittedName>
</protein>
<sequence length="544" mass="61532">MTGEELTVICGDGKVLKIPKDKLRENCDYFRAMFDSQMSETQVNFLDLRSAAWDLRPGEGATLFRRRVLREIFLAAEFQPENFWTKTAQRMANKNVTVGRHCDVGDLLFAAGYFQASGWIEKLKNSGRHSCMSVSHATQVMPYARQYGLLEIQDIAEKTAAVNYTEFLGLCGVYNIEKSQREAIERFRFGRSLAQNVNFTVILQTDVCLDEMGYLRRSYALVNFQQNENQSINWSPKVVDTFTLRQDESIVQALTLHNYLYIVTSQYCWRMRRTRIRIFSFNPFLCHGEPTSDPSKVGADFPDKNTQLGMAWKLETDELTKSGYVQSFKASVITSASSNCKEPRQAICLHSAQRVSRRKSRQYKALSDVDYYEPVARKWKSMSKASLQKLTDSSDEGLAPHIVGPTQQADSHFHSSHIQVHCDVTHSNDVTNVSAEVVEKYTTIQTKEETVKSKETSAPPVCDNADASDGGEVCYRLTVDKTLRSDGDIVSLRRLGDAPNGDVLYRIARTTVGDNSEDLTEVEKTLADSSIAVPRLFNLFYPNC</sequence>
<dbReference type="EMBL" id="LR787400">
    <property type="protein sequence ID" value="CAB3263262.1"/>
    <property type="molecule type" value="mRNA"/>
</dbReference>
<accession>A0A6F9DIL2</accession>
<gene>
    <name evidence="1" type="primary">LOC108949722</name>
</gene>
<reference evidence="1" key="1">
    <citation type="submission" date="2020-04" db="EMBL/GenBank/DDBJ databases">
        <authorList>
            <person name="Neveu A P."/>
        </authorList>
    </citation>
    <scope>NUCLEOTIDE SEQUENCE</scope>
    <source>
        <tissue evidence="1">Whole embryo</tissue>
    </source>
</reference>
<dbReference type="InterPro" id="IPR011333">
    <property type="entry name" value="SKP1/BTB/POZ_sf"/>
</dbReference>